<keyword evidence="2" id="KW-0413">Isomerase</keyword>
<name>A0ABY6B8F7_9GAMM</name>
<dbReference type="PANTHER" id="PTHR21198">
    <property type="entry name" value="GLUTAMATE RACEMASE"/>
    <property type="match status" value="1"/>
</dbReference>
<evidence type="ECO:0000313" key="3">
    <source>
        <dbReference type="EMBL" id="UXI66366.1"/>
    </source>
</evidence>
<dbReference type="Pfam" id="PF01177">
    <property type="entry name" value="Asp_Glu_race"/>
    <property type="match status" value="1"/>
</dbReference>
<evidence type="ECO:0000313" key="4">
    <source>
        <dbReference type="Proteomes" id="UP001064632"/>
    </source>
</evidence>
<dbReference type="SUPFAM" id="SSF53681">
    <property type="entry name" value="Aspartate/glutamate racemase"/>
    <property type="match status" value="2"/>
</dbReference>
<organism evidence="3 4">
    <name type="scientific">Tahibacter amnicola</name>
    <dbReference type="NCBI Taxonomy" id="2976241"/>
    <lineage>
        <taxon>Bacteria</taxon>
        <taxon>Pseudomonadati</taxon>
        <taxon>Pseudomonadota</taxon>
        <taxon>Gammaproteobacteria</taxon>
        <taxon>Lysobacterales</taxon>
        <taxon>Rhodanobacteraceae</taxon>
        <taxon>Tahibacter</taxon>
    </lineage>
</organism>
<keyword evidence="4" id="KW-1185">Reference proteome</keyword>
<dbReference type="InterPro" id="IPR001920">
    <property type="entry name" value="Asp/Glu_race"/>
</dbReference>
<sequence length="231" mass="25153">MRTIGLIGGMSWESTAWYYRLINERVRALRGPLCSADLLLHSVDFEPVERLQREGRWDEAGRLLAASAQRLDAAGAQAIALCTNTMHRVAGAIEEATARPFLHIADAAGAALQAAGVTTVGLLGTRFTMEQDFYAARLQRTFGIATVTPELAERQEIHRVIYEELCAGKIMASSRDAYLHILDALARRGAQAALLACTEIMMLLRDVQAPLPLFDTTSLHANACVAFALDG</sequence>
<comment type="similarity">
    <text evidence="1">Belongs to the aspartate/glutamate racemases family.</text>
</comment>
<protein>
    <submittedName>
        <fullName evidence="3">Aspartate/glutamate racemase family protein</fullName>
    </submittedName>
</protein>
<accession>A0ABY6B8F7</accession>
<dbReference type="InterPro" id="IPR015942">
    <property type="entry name" value="Asp/Glu/hydantoin_racemase"/>
</dbReference>
<evidence type="ECO:0000256" key="2">
    <source>
        <dbReference type="ARBA" id="ARBA00023235"/>
    </source>
</evidence>
<evidence type="ECO:0000256" key="1">
    <source>
        <dbReference type="ARBA" id="ARBA00007847"/>
    </source>
</evidence>
<dbReference type="PANTHER" id="PTHR21198:SF7">
    <property type="entry name" value="ASPARTATE-GLUTAMATE RACEMASE FAMILY"/>
    <property type="match status" value="1"/>
</dbReference>
<dbReference type="Gene3D" id="3.40.50.1860">
    <property type="match status" value="2"/>
</dbReference>
<proteinExistence type="inferred from homology"/>
<dbReference type="Proteomes" id="UP001064632">
    <property type="component" value="Chromosome"/>
</dbReference>
<reference evidence="3" key="1">
    <citation type="submission" date="2022-09" db="EMBL/GenBank/DDBJ databases">
        <title>Tahibacter sp. nov., isolated from a fresh water.</title>
        <authorList>
            <person name="Baek J.H."/>
            <person name="Lee J.K."/>
            <person name="Kim J.M."/>
            <person name="Jeon C.O."/>
        </authorList>
    </citation>
    <scope>NUCLEOTIDE SEQUENCE</scope>
    <source>
        <strain evidence="3">W38</strain>
    </source>
</reference>
<dbReference type="EMBL" id="CP104694">
    <property type="protein sequence ID" value="UXI66366.1"/>
    <property type="molecule type" value="Genomic_DNA"/>
</dbReference>
<dbReference type="NCBIfam" id="TIGR00035">
    <property type="entry name" value="asp_race"/>
    <property type="match status" value="1"/>
</dbReference>
<gene>
    <name evidence="3" type="ORF">N4264_16605</name>
</gene>
<dbReference type="InterPro" id="IPR004380">
    <property type="entry name" value="Asp_race"/>
</dbReference>
<dbReference type="RefSeq" id="WP_261693350.1">
    <property type="nucleotide sequence ID" value="NZ_CP104694.1"/>
</dbReference>